<feature type="domain" description="NAD glycohydrolase translocation F5/8 type C" evidence="2">
    <location>
        <begin position="46"/>
        <end position="223"/>
    </location>
</feature>
<proteinExistence type="predicted"/>
<sequence length="242" mass="27978">MKNRKRILAATLILGITMILQAEGEKVRKDLIPIFKKCFAKDEHLSLVASSTLVEKGKPKNYYGPNNIDDQYIDTAWGVSKNQGIGEWIYTYNYVDSNMNSYDQLAGKSQKNYFSLLNGLAKDATSFQENGRIKKVRIDVYELEGGLSGMNFKDPLIYHNYPIENDSFELELADTPEEQTFEREIFTKIKPQSIAYDRYLLFKLTILETYPGTKSKNVFLTEFHAYSEDIKKEGFKITRERK</sequence>
<evidence type="ECO:0000259" key="2">
    <source>
        <dbReference type="Pfam" id="PF25302"/>
    </source>
</evidence>
<evidence type="ECO:0000256" key="1">
    <source>
        <dbReference type="SAM" id="SignalP"/>
    </source>
</evidence>
<gene>
    <name evidence="3" type="ORF">LEP1GSC133_2282</name>
</gene>
<feature type="chain" id="PRO_5004078883" description="NAD glycohydrolase translocation F5/8 type C domain-containing protein" evidence="1">
    <location>
        <begin position="23"/>
        <end position="242"/>
    </location>
</feature>
<evidence type="ECO:0000313" key="3">
    <source>
        <dbReference type="EMBL" id="EMO62941.1"/>
    </source>
</evidence>
<dbReference type="InterPro" id="IPR057561">
    <property type="entry name" value="NADase_transloc"/>
</dbReference>
<name>M6W668_LEPBO</name>
<reference evidence="3 4" key="1">
    <citation type="submission" date="2013-01" db="EMBL/GenBank/DDBJ databases">
        <authorList>
            <person name="Harkins D.M."/>
            <person name="Durkin A.S."/>
            <person name="Brinkac L.M."/>
            <person name="Haft D.H."/>
            <person name="Selengut J.D."/>
            <person name="Sanka R."/>
            <person name="DePew J."/>
            <person name="Purushe J."/>
            <person name="Picardeau M."/>
            <person name="Werts C."/>
            <person name="Goarant C."/>
            <person name="Vinetz J.M."/>
            <person name="Sutton G.G."/>
            <person name="Nierman W.C."/>
            <person name="Fouts D.E."/>
        </authorList>
    </citation>
    <scope>NUCLEOTIDE SEQUENCE [LARGE SCALE GENOMIC DNA]</scope>
    <source>
        <strain evidence="3 4">200901868</strain>
    </source>
</reference>
<keyword evidence="1" id="KW-0732">Signal</keyword>
<evidence type="ECO:0000313" key="4">
    <source>
        <dbReference type="Proteomes" id="UP000012159"/>
    </source>
</evidence>
<dbReference type="EMBL" id="AKWF02000073">
    <property type="protein sequence ID" value="EMO62941.1"/>
    <property type="molecule type" value="Genomic_DNA"/>
</dbReference>
<dbReference type="Pfam" id="PF25302">
    <property type="entry name" value="NADase_transloc"/>
    <property type="match status" value="1"/>
</dbReference>
<protein>
    <recommendedName>
        <fullName evidence="2">NAD glycohydrolase translocation F5/8 type C domain-containing protein</fullName>
    </recommendedName>
</protein>
<organism evidence="3 4">
    <name type="scientific">Leptospira borgpetersenii serovar Pomona str. 200901868</name>
    <dbReference type="NCBI Taxonomy" id="1192866"/>
    <lineage>
        <taxon>Bacteria</taxon>
        <taxon>Pseudomonadati</taxon>
        <taxon>Spirochaetota</taxon>
        <taxon>Spirochaetia</taxon>
        <taxon>Leptospirales</taxon>
        <taxon>Leptospiraceae</taxon>
        <taxon>Leptospira</taxon>
    </lineage>
</organism>
<feature type="signal peptide" evidence="1">
    <location>
        <begin position="1"/>
        <end position="22"/>
    </location>
</feature>
<accession>M6W668</accession>
<dbReference type="Proteomes" id="UP000012159">
    <property type="component" value="Unassembled WGS sequence"/>
</dbReference>
<dbReference type="NCBIfam" id="NF047619">
    <property type="entry name" value="NADase_discoid"/>
    <property type="match status" value="1"/>
</dbReference>
<dbReference type="AlphaFoldDB" id="M6W668"/>
<comment type="caution">
    <text evidence="3">The sequence shown here is derived from an EMBL/GenBank/DDBJ whole genome shotgun (WGS) entry which is preliminary data.</text>
</comment>